<dbReference type="Proteomes" id="UP000319257">
    <property type="component" value="Unassembled WGS sequence"/>
</dbReference>
<dbReference type="EMBL" id="SKBQ01000002">
    <property type="protein sequence ID" value="TPX14083.1"/>
    <property type="molecule type" value="Genomic_DNA"/>
</dbReference>
<sequence>MMAIPRNRTDDNKNNRVHDTEPQCFATASLPDGVTPLDRWLAQGMSEDPYQAIGFVQVGGFTSQEFTIVHTEPALSSVDANVPCDDDEEQMDSTHNQNV</sequence>
<reference evidence="2 3" key="1">
    <citation type="submission" date="2019-06" db="EMBL/GenBank/DDBJ databases">
        <title>Draft genome sequence of the filamentous fungus Phialemoniopsis curvata isolated from diesel fuel.</title>
        <authorList>
            <person name="Varaljay V.A."/>
            <person name="Lyon W.J."/>
            <person name="Crouch A.L."/>
            <person name="Drake C.E."/>
            <person name="Hollomon J.M."/>
            <person name="Nadeau L.J."/>
            <person name="Nunn H.S."/>
            <person name="Stevenson B.S."/>
            <person name="Bojanowski C.L."/>
            <person name="Crookes-Goodson W.J."/>
        </authorList>
    </citation>
    <scope>NUCLEOTIDE SEQUENCE [LARGE SCALE GENOMIC DNA]</scope>
    <source>
        <strain evidence="2 3">D216</strain>
    </source>
</reference>
<accession>A0A507B2I5</accession>
<name>A0A507B2I5_9PEZI</name>
<keyword evidence="3" id="KW-1185">Reference proteome</keyword>
<dbReference type="AlphaFoldDB" id="A0A507B2I5"/>
<feature type="region of interest" description="Disordered" evidence="1">
    <location>
        <begin position="1"/>
        <end position="30"/>
    </location>
</feature>
<gene>
    <name evidence="2" type="ORF">E0L32_000477</name>
</gene>
<organism evidence="2 3">
    <name type="scientific">Thyridium curvatum</name>
    <dbReference type="NCBI Taxonomy" id="1093900"/>
    <lineage>
        <taxon>Eukaryota</taxon>
        <taxon>Fungi</taxon>
        <taxon>Dikarya</taxon>
        <taxon>Ascomycota</taxon>
        <taxon>Pezizomycotina</taxon>
        <taxon>Sordariomycetes</taxon>
        <taxon>Sordariomycetidae</taxon>
        <taxon>Thyridiales</taxon>
        <taxon>Thyridiaceae</taxon>
        <taxon>Thyridium</taxon>
    </lineage>
</organism>
<feature type="compositionally biased region" description="Basic and acidic residues" evidence="1">
    <location>
        <begin position="7"/>
        <end position="21"/>
    </location>
</feature>
<proteinExistence type="predicted"/>
<dbReference type="InParanoid" id="A0A507B2I5"/>
<evidence type="ECO:0000256" key="1">
    <source>
        <dbReference type="SAM" id="MobiDB-lite"/>
    </source>
</evidence>
<comment type="caution">
    <text evidence="2">The sequence shown here is derived from an EMBL/GenBank/DDBJ whole genome shotgun (WGS) entry which is preliminary data.</text>
</comment>
<dbReference type="GeneID" id="41967924"/>
<dbReference type="RefSeq" id="XP_030995794.1">
    <property type="nucleotide sequence ID" value="XM_031139224.1"/>
</dbReference>
<protein>
    <submittedName>
        <fullName evidence="2">Uncharacterized protein</fullName>
    </submittedName>
</protein>
<evidence type="ECO:0000313" key="2">
    <source>
        <dbReference type="EMBL" id="TPX14083.1"/>
    </source>
</evidence>
<evidence type="ECO:0000313" key="3">
    <source>
        <dbReference type="Proteomes" id="UP000319257"/>
    </source>
</evidence>